<accession>K9WWF5</accession>
<feature type="compositionally biased region" description="Low complexity" evidence="1">
    <location>
        <begin position="383"/>
        <end position="410"/>
    </location>
</feature>
<organism evidence="3 4">
    <name type="scientific">Cylindrospermum stagnale PCC 7417</name>
    <dbReference type="NCBI Taxonomy" id="56107"/>
    <lineage>
        <taxon>Bacteria</taxon>
        <taxon>Bacillati</taxon>
        <taxon>Cyanobacteriota</taxon>
        <taxon>Cyanophyceae</taxon>
        <taxon>Nostocales</taxon>
        <taxon>Nostocaceae</taxon>
        <taxon>Cylindrospermum</taxon>
    </lineage>
</organism>
<dbReference type="HOGENOM" id="CLU_379354_0_0_3"/>
<dbReference type="Proteomes" id="UP000010475">
    <property type="component" value="Chromosome"/>
</dbReference>
<evidence type="ECO:0000313" key="4">
    <source>
        <dbReference type="Proteomes" id="UP000010475"/>
    </source>
</evidence>
<feature type="domain" description="VWFD" evidence="2">
    <location>
        <begin position="406"/>
        <end position="625"/>
    </location>
</feature>
<dbReference type="AlphaFoldDB" id="K9WWF5"/>
<dbReference type="PANTHER" id="PTHR13802">
    <property type="entry name" value="MUCIN 4-RELATED"/>
    <property type="match status" value="1"/>
</dbReference>
<dbReference type="OrthoDB" id="574668at2"/>
<dbReference type="Pfam" id="PF00094">
    <property type="entry name" value="VWD"/>
    <property type="match status" value="1"/>
</dbReference>
<dbReference type="RefSeq" id="WP_015207362.1">
    <property type="nucleotide sequence ID" value="NC_019757.1"/>
</dbReference>
<reference evidence="3 4" key="1">
    <citation type="submission" date="2012-06" db="EMBL/GenBank/DDBJ databases">
        <title>Finished chromosome of genome of Cylindrospermum stagnale PCC 7417.</title>
        <authorList>
            <consortium name="US DOE Joint Genome Institute"/>
            <person name="Gugger M."/>
            <person name="Coursin T."/>
            <person name="Rippka R."/>
            <person name="Tandeau De Marsac N."/>
            <person name="Huntemann M."/>
            <person name="Wei C.-L."/>
            <person name="Han J."/>
            <person name="Detter J.C."/>
            <person name="Han C."/>
            <person name="Tapia R."/>
            <person name="Chen A."/>
            <person name="Kyrpides N."/>
            <person name="Mavromatis K."/>
            <person name="Markowitz V."/>
            <person name="Szeto E."/>
            <person name="Ivanova N."/>
            <person name="Pagani I."/>
            <person name="Pati A."/>
            <person name="Goodwin L."/>
            <person name="Nordberg H.P."/>
            <person name="Cantor M.N."/>
            <person name="Hua S.X."/>
            <person name="Woyke T."/>
            <person name="Kerfeld C.A."/>
        </authorList>
    </citation>
    <scope>NUCLEOTIDE SEQUENCE [LARGE SCALE GENOMIC DNA]</scope>
    <source>
        <strain evidence="3 4">PCC 7417</strain>
    </source>
</reference>
<feature type="region of interest" description="Disordered" evidence="1">
    <location>
        <begin position="368"/>
        <end position="410"/>
    </location>
</feature>
<evidence type="ECO:0000259" key="2">
    <source>
        <dbReference type="PROSITE" id="PS51233"/>
    </source>
</evidence>
<gene>
    <name evidence="3" type="ORF">Cylst_1849</name>
</gene>
<dbReference type="InterPro" id="IPR051495">
    <property type="entry name" value="Epithelial_Barrier/Signaling"/>
</dbReference>
<dbReference type="KEGG" id="csg:Cylst_1849"/>
<dbReference type="PANTHER" id="PTHR13802:SF59">
    <property type="entry name" value="SUSHI DOMAIN-CONTAINING PROTEIN 2"/>
    <property type="match status" value="1"/>
</dbReference>
<dbReference type="eggNOG" id="COG0810">
    <property type="taxonomic scope" value="Bacteria"/>
</dbReference>
<name>K9WWF5_9NOST</name>
<keyword evidence="4" id="KW-1185">Reference proteome</keyword>
<dbReference type="EMBL" id="CP003642">
    <property type="protein sequence ID" value="AFZ24106.1"/>
    <property type="molecule type" value="Genomic_DNA"/>
</dbReference>
<evidence type="ECO:0000256" key="1">
    <source>
        <dbReference type="SAM" id="MobiDB-lite"/>
    </source>
</evidence>
<dbReference type="PATRIC" id="fig|56107.3.peg.2055"/>
<dbReference type="PROSITE" id="PS51233">
    <property type="entry name" value="VWFD"/>
    <property type="match status" value="1"/>
</dbReference>
<sequence>MKLKRKWIGFLLILLSSVLLLVVTYPKPALSAFPPYGMVTKTATDLGNLIGRKITRPILITDEKTSPPNFADDIKKLKGDAGAYTVRAKKENGIWVEQPDGEKMDTCWIVWLSPFSNDQQDKSLLAHEVYHCFQNELIVAKELPDWLIEGSAQWAAEEYVGGTKISSPSWKEYLTNAKALFSRKYDAIGLYAHLKNNGVNVWKELDQLLKNTSNNSDILFKQLVSDVGDMFLTNWAAGLARLTKAGPDWDTTGPGITLDKREPTPIAISTSAPLSVEILPVNQALYDITLPDSKIIKFNIKGYGALRWDGGSSDVLKFSQSFAKSYCVAKTCQCKDGSSPSGVESAPSGKVLLAVTGTTQSTLVDVTVEENPCQKDKPGKSGGSSSPNSDSLSGGSSKTDSSGSTKTGTSYGDPHLITFDGFRYSFQTVGEFLLSQSQDSKFAVQTRQSQVSGQQLTLNTAVAMKVGSDRVAFYAQNAPNSNPSLLWVNGKPVELQNGILTLTDGVVQKRSDQQYVIQWKTGEQVTVRLSQVAKLTFLNVTASVSATQPGGYNGLLGNIDGNAANDLQTRAGKVIPAKSSYGQLTSALNNLLPTPIPLSQLETAFLDQLHREFGNSWRIRSSESLFDYGLGQSTETFSNPSFPQRYLTLSSLLPAQLRTAENVCRKAGVEASLLEGCIFDVGMTNQPGFAQAAAKALVQGEIDRTINRAVDQVRDKIPVPIPVKIPGFPF</sequence>
<proteinExistence type="predicted"/>
<dbReference type="STRING" id="56107.Cylst_1849"/>
<protein>
    <submittedName>
        <fullName evidence="3">von Willebrand factor type D domain protein</fullName>
    </submittedName>
</protein>
<evidence type="ECO:0000313" key="3">
    <source>
        <dbReference type="EMBL" id="AFZ24106.1"/>
    </source>
</evidence>
<dbReference type="InterPro" id="IPR001846">
    <property type="entry name" value="VWF_type-D"/>
</dbReference>
<dbReference type="SMART" id="SM00216">
    <property type="entry name" value="VWD"/>
    <property type="match status" value="1"/>
</dbReference>